<sequence length="365" mass="40942">MNIDGIAPERTPKIPVITEELMLGDAGRWRRFGDVVPAGGSLNDDGSADYGLFGPGSIVWEVLLHPASIVFETAAQGAVQFLYKPITAGIRDLDPISRKARAGRFTMFDFFERFQRNSGMHAPMWLGDTATATSMATHLHRIHSHVNGDVIDPKDPSLGGYAAAEPRDAMWAAITEMHAMLCAYEKLAWHGDEPPRPLTAAQRDQFVMEMGSYLRLVGAEESEIPQSMADLDALYEKYWPYFGHRESVFRDRETGVDMIAQYKQVGQQNWDPSHKLATDALAEVYEQWHDVMHAVLPEKLQVAADVPQDRIDASDDVIRRREADIRQIQNPANEARIMRLLWGPDGVDLIHNARRLQQEALAQTA</sequence>
<accession>A0AA41QVA2</accession>
<evidence type="ECO:0000313" key="3">
    <source>
        <dbReference type="Proteomes" id="UP001165341"/>
    </source>
</evidence>
<evidence type="ECO:0000313" key="2">
    <source>
        <dbReference type="EMBL" id="MCI4658094.1"/>
    </source>
</evidence>
<feature type="domain" description="ER-bound oxygenase mpaB/mpaB'/Rubber oxygenase catalytic" evidence="1">
    <location>
        <begin position="60"/>
        <end position="248"/>
    </location>
</feature>
<dbReference type="AlphaFoldDB" id="A0AA41QVA2"/>
<reference evidence="2" key="1">
    <citation type="submission" date="2022-03" db="EMBL/GenBank/DDBJ databases">
        <title>Cryobacterium sp. nov. strain ZS14-85, isolated from Antarctic soil.</title>
        <authorList>
            <person name="Li J."/>
            <person name="Niu G."/>
        </authorList>
    </citation>
    <scope>NUCLEOTIDE SEQUENCE</scope>
    <source>
        <strain evidence="2">ZS14-85</strain>
    </source>
</reference>
<dbReference type="Pfam" id="PF09995">
    <property type="entry name" value="MPAB_Lcp_cat"/>
    <property type="match status" value="1"/>
</dbReference>
<name>A0AA41QVA2_9MICO</name>
<protein>
    <submittedName>
        <fullName evidence="2">DUF2236 domain-containing protein</fullName>
    </submittedName>
</protein>
<dbReference type="Proteomes" id="UP001165341">
    <property type="component" value="Unassembled WGS sequence"/>
</dbReference>
<dbReference type="EMBL" id="JALGAR010000002">
    <property type="protein sequence ID" value="MCI4658094.1"/>
    <property type="molecule type" value="Genomic_DNA"/>
</dbReference>
<dbReference type="RefSeq" id="WP_243011877.1">
    <property type="nucleotide sequence ID" value="NZ_JALGAR010000002.1"/>
</dbReference>
<keyword evidence="3" id="KW-1185">Reference proteome</keyword>
<dbReference type="InterPro" id="IPR018713">
    <property type="entry name" value="MPAB/Lcp_cat_dom"/>
</dbReference>
<gene>
    <name evidence="2" type="ORF">MQH31_09785</name>
</gene>
<organism evidence="2 3">
    <name type="scientific">Cryobacterium zhongshanensis</name>
    <dbReference type="NCBI Taxonomy" id="2928153"/>
    <lineage>
        <taxon>Bacteria</taxon>
        <taxon>Bacillati</taxon>
        <taxon>Actinomycetota</taxon>
        <taxon>Actinomycetes</taxon>
        <taxon>Micrococcales</taxon>
        <taxon>Microbacteriaceae</taxon>
        <taxon>Cryobacterium</taxon>
    </lineage>
</organism>
<proteinExistence type="predicted"/>
<comment type="caution">
    <text evidence="2">The sequence shown here is derived from an EMBL/GenBank/DDBJ whole genome shotgun (WGS) entry which is preliminary data.</text>
</comment>
<dbReference type="GO" id="GO:0016491">
    <property type="term" value="F:oxidoreductase activity"/>
    <property type="evidence" value="ECO:0007669"/>
    <property type="project" value="InterPro"/>
</dbReference>
<evidence type="ECO:0000259" key="1">
    <source>
        <dbReference type="Pfam" id="PF09995"/>
    </source>
</evidence>